<evidence type="ECO:0000256" key="4">
    <source>
        <dbReference type="ARBA" id="ARBA00022777"/>
    </source>
</evidence>
<dbReference type="InterPro" id="IPR008271">
    <property type="entry name" value="Ser/Thr_kinase_AS"/>
</dbReference>
<dbReference type="InterPro" id="IPR000719">
    <property type="entry name" value="Prot_kinase_dom"/>
</dbReference>
<dbReference type="Pfam" id="PF07714">
    <property type="entry name" value="PK_Tyr_Ser-Thr"/>
    <property type="match status" value="1"/>
</dbReference>
<name>A0A7N0TUD2_KALFE</name>
<dbReference type="FunFam" id="1.10.510.10:FF:000051">
    <property type="entry name" value="Receptor-like serine/threonine-protein kinase ALE2"/>
    <property type="match status" value="1"/>
</dbReference>
<dbReference type="Gramene" id="Kaladp0046s0056.1.v1.1">
    <property type="protein sequence ID" value="Kaladp0046s0056.1.v1.1"/>
    <property type="gene ID" value="Kaladp0046s0056.v1.1"/>
</dbReference>
<dbReference type="PROSITE" id="PS00107">
    <property type="entry name" value="PROTEIN_KINASE_ATP"/>
    <property type="match status" value="1"/>
</dbReference>
<evidence type="ECO:0000313" key="11">
    <source>
        <dbReference type="Proteomes" id="UP000594263"/>
    </source>
</evidence>
<feature type="signal peptide" evidence="8">
    <location>
        <begin position="1"/>
        <end position="19"/>
    </location>
</feature>
<accession>A0A7N0TUD2</accession>
<dbReference type="GO" id="GO:0004674">
    <property type="term" value="F:protein serine/threonine kinase activity"/>
    <property type="evidence" value="ECO:0007669"/>
    <property type="project" value="UniProtKB-KW"/>
</dbReference>
<dbReference type="EnsemblPlants" id="Kaladp0046s0056.1.v1.1">
    <property type="protein sequence ID" value="Kaladp0046s0056.1.v1.1"/>
    <property type="gene ID" value="Kaladp0046s0056.v1.1"/>
</dbReference>
<dbReference type="InterPro" id="IPR057597">
    <property type="entry name" value="ALE2_N"/>
</dbReference>
<dbReference type="SUPFAM" id="SSF56112">
    <property type="entry name" value="Protein kinase-like (PK-like)"/>
    <property type="match status" value="1"/>
</dbReference>
<evidence type="ECO:0000256" key="1">
    <source>
        <dbReference type="ARBA" id="ARBA00022527"/>
    </source>
</evidence>
<evidence type="ECO:0000259" key="9">
    <source>
        <dbReference type="PROSITE" id="PS50011"/>
    </source>
</evidence>
<keyword evidence="8" id="KW-0732">Signal</keyword>
<dbReference type="InterPro" id="IPR001245">
    <property type="entry name" value="Ser-Thr/Tyr_kinase_cat_dom"/>
</dbReference>
<keyword evidence="3 6" id="KW-0547">Nucleotide-binding</keyword>
<dbReference type="PROSITE" id="PS00108">
    <property type="entry name" value="PROTEIN_KINASE_ST"/>
    <property type="match status" value="1"/>
</dbReference>
<evidence type="ECO:0000256" key="5">
    <source>
        <dbReference type="ARBA" id="ARBA00022840"/>
    </source>
</evidence>
<evidence type="ECO:0000256" key="2">
    <source>
        <dbReference type="ARBA" id="ARBA00022679"/>
    </source>
</evidence>
<evidence type="ECO:0000256" key="3">
    <source>
        <dbReference type="ARBA" id="ARBA00022741"/>
    </source>
</evidence>
<dbReference type="PROSITE" id="PS50011">
    <property type="entry name" value="PROTEIN_KINASE_DOM"/>
    <property type="match status" value="1"/>
</dbReference>
<dbReference type="PANTHER" id="PTHR47989:SF9">
    <property type="entry name" value="PROTEIN KINASE SUPERFAMILY PROTEIN"/>
    <property type="match status" value="1"/>
</dbReference>
<dbReference type="PANTHER" id="PTHR47989">
    <property type="entry name" value="OS01G0750732 PROTEIN"/>
    <property type="match status" value="1"/>
</dbReference>
<feature type="domain" description="Protein kinase" evidence="9">
    <location>
        <begin position="577"/>
        <end position="853"/>
    </location>
</feature>
<sequence>MGLLMQLLLIAISWALIHGSAEPSSRPPLPSSQRYASAPVAPTFPRSTPFSETRGPAQSPHDIAAPPSLTFPMPSPPMPPVPPPKEKKHRNAPNNAPISPPNKMKPRIYPSTPAVTPTSPAIMWSPSRSPIAHHPIVSRPPYPSPIKNGGTSISVPQTSASSSHKWHSREPAPAPVQSIPKQVRPRNWNYSPSSSPKRSVQKHHDTRSKIHSETPAPSFTLLPRALKPGTASPPSQPPKIHPKRKSRHIYVPSSSQENDTVHVPLPAPIHAPNHFCTAVPAVSPYISLPNATPKRPSISPPLPSFPPPPPNKDCTAFECTVPFTNTPPGSPCGCVWPMQVGLRLDVALYTFFPLVTKLAEKVAAGLFVKQSQVRIMGANVATQQPEKTILLIDLVPLGERFDSVTAYLIYSRFWHKKVALGNKFGDYDVLYIRYPGLPPSPPTAPSDTADNNGIQSGNSNNGIINKPFGVDVHESSHGHHFSSSAIAIIALSASLAVVLCTATAWLLMFRCRHYNGQSILPPQVLLPSPVKQSGITNDMVGSKPGSGSVSFASSIAAFLGSAKTISFAELQRATNNFDVSKIVGEGGFGCVYSGVLEDGTHVAVKVLKRDDHHGDREFMAEVEILSRLHHRNLVKLIGICIEAQSRCLIYELVPNGSVQSHLHGQDKERSPIDWVTRLKIALGAARGLAYLHEDSSPRVIHRDFKSSNILLEHDFTPKVSDFGLARTGMEEENGYISTRVMGTFGYVAPEYAMTGHLLVKSDVYSYGVVLLELLTGRKPVDMSQPPGEENLVSWARPLLTSREGLELMLDKGLGPGISYDTVAKVAAIASLCVQPEVSQRPSIGEVVQALKLVCNECEDAEVAERSGTCSPKDLPCDVNAGIGTSSSHFLIPCSNITQPVNRNYISDTDCERGLSVSEPLTVSPSFMRGFPGSLRRYSSSGPLTTGRGRQFWRRIRRVSRDTVS</sequence>
<dbReference type="OMA" id="CNECEDA"/>
<evidence type="ECO:0000256" key="7">
    <source>
        <dbReference type="SAM" id="MobiDB-lite"/>
    </source>
</evidence>
<dbReference type="Gene3D" id="3.30.200.20">
    <property type="entry name" value="Phosphorylase Kinase, domain 1"/>
    <property type="match status" value="1"/>
</dbReference>
<keyword evidence="5 6" id="KW-0067">ATP-binding</keyword>
<dbReference type="Proteomes" id="UP000594263">
    <property type="component" value="Unplaced"/>
</dbReference>
<feature type="compositionally biased region" description="Pro residues" evidence="7">
    <location>
        <begin position="73"/>
        <end position="83"/>
    </location>
</feature>
<protein>
    <recommendedName>
        <fullName evidence="9">Protein kinase domain-containing protein</fullName>
    </recommendedName>
</protein>
<dbReference type="CDD" id="cd14066">
    <property type="entry name" value="STKc_IRAK"/>
    <property type="match status" value="1"/>
</dbReference>
<evidence type="ECO:0000256" key="8">
    <source>
        <dbReference type="SAM" id="SignalP"/>
    </source>
</evidence>
<keyword evidence="2" id="KW-0808">Transferase</keyword>
<dbReference type="AlphaFoldDB" id="A0A7N0TUD2"/>
<keyword evidence="1" id="KW-0723">Serine/threonine-protein kinase</keyword>
<dbReference type="Pfam" id="PF23180">
    <property type="entry name" value="ALE2_N"/>
    <property type="match status" value="1"/>
</dbReference>
<evidence type="ECO:0000313" key="10">
    <source>
        <dbReference type="EnsemblPlants" id="Kaladp0046s0056.1.v1.1"/>
    </source>
</evidence>
<feature type="binding site" evidence="6">
    <location>
        <position position="605"/>
    </location>
    <ligand>
        <name>ATP</name>
        <dbReference type="ChEBI" id="CHEBI:30616"/>
    </ligand>
</feature>
<dbReference type="InterPro" id="IPR017441">
    <property type="entry name" value="Protein_kinase_ATP_BS"/>
</dbReference>
<feature type="region of interest" description="Disordered" evidence="7">
    <location>
        <begin position="21"/>
        <end position="116"/>
    </location>
</feature>
<organism evidence="10 11">
    <name type="scientific">Kalanchoe fedtschenkoi</name>
    <name type="common">Lavender scallops</name>
    <name type="synonym">South American air plant</name>
    <dbReference type="NCBI Taxonomy" id="63787"/>
    <lineage>
        <taxon>Eukaryota</taxon>
        <taxon>Viridiplantae</taxon>
        <taxon>Streptophyta</taxon>
        <taxon>Embryophyta</taxon>
        <taxon>Tracheophyta</taxon>
        <taxon>Spermatophyta</taxon>
        <taxon>Magnoliopsida</taxon>
        <taxon>eudicotyledons</taxon>
        <taxon>Gunneridae</taxon>
        <taxon>Pentapetalae</taxon>
        <taxon>Saxifragales</taxon>
        <taxon>Crassulaceae</taxon>
        <taxon>Kalanchoe</taxon>
    </lineage>
</organism>
<keyword evidence="11" id="KW-1185">Reference proteome</keyword>
<evidence type="ECO:0000256" key="6">
    <source>
        <dbReference type="PROSITE-ProRule" id="PRU10141"/>
    </source>
</evidence>
<feature type="compositionally biased region" description="Polar residues" evidence="7">
    <location>
        <begin position="149"/>
        <end position="163"/>
    </location>
</feature>
<dbReference type="FunFam" id="3.30.200.20:FF:000146">
    <property type="entry name" value="receptor-like serine/threonine-protein kinase ALE2"/>
    <property type="match status" value="1"/>
</dbReference>
<feature type="region of interest" description="Disordered" evidence="7">
    <location>
        <begin position="135"/>
        <end position="247"/>
    </location>
</feature>
<reference evidence="10" key="1">
    <citation type="submission" date="2021-01" db="UniProtKB">
        <authorList>
            <consortium name="EnsemblPlants"/>
        </authorList>
    </citation>
    <scope>IDENTIFICATION</scope>
</reference>
<feature type="chain" id="PRO_5029780851" description="Protein kinase domain-containing protein" evidence="8">
    <location>
        <begin position="20"/>
        <end position="964"/>
    </location>
</feature>
<dbReference type="Gene3D" id="1.10.510.10">
    <property type="entry name" value="Transferase(Phosphotransferase) domain 1"/>
    <property type="match status" value="1"/>
</dbReference>
<dbReference type="GO" id="GO:0005524">
    <property type="term" value="F:ATP binding"/>
    <property type="evidence" value="ECO:0007669"/>
    <property type="project" value="UniProtKB-UniRule"/>
</dbReference>
<dbReference type="InterPro" id="IPR011009">
    <property type="entry name" value="Kinase-like_dom_sf"/>
</dbReference>
<feature type="compositionally biased region" description="Polar residues" evidence="7">
    <location>
        <begin position="188"/>
        <end position="198"/>
    </location>
</feature>
<keyword evidence="4" id="KW-0418">Kinase</keyword>
<proteinExistence type="predicted"/>